<evidence type="ECO:0000313" key="2">
    <source>
        <dbReference type="Proteomes" id="UP000199205"/>
    </source>
</evidence>
<name>A0A1C3WZU7_9HYPH</name>
<dbReference type="Gene3D" id="1.10.10.60">
    <property type="entry name" value="Homeodomain-like"/>
    <property type="match status" value="1"/>
</dbReference>
<protein>
    <recommendedName>
        <fullName evidence="3">Helix-turn-helix domain-containing protein</fullName>
    </recommendedName>
</protein>
<reference evidence="1 2" key="1">
    <citation type="submission" date="2016-08" db="EMBL/GenBank/DDBJ databases">
        <authorList>
            <person name="Seilhamer J.J."/>
        </authorList>
    </citation>
    <scope>NUCLEOTIDE SEQUENCE [LARGE SCALE GENOMIC DNA]</scope>
    <source>
        <strain evidence="1 2">P1-7</strain>
    </source>
</reference>
<gene>
    <name evidence="1" type="ORF">GA0061101_12145</name>
</gene>
<evidence type="ECO:0000313" key="1">
    <source>
        <dbReference type="EMBL" id="SCB45491.1"/>
    </source>
</evidence>
<evidence type="ECO:0008006" key="3">
    <source>
        <dbReference type="Google" id="ProtNLM"/>
    </source>
</evidence>
<accession>A0A1C3WZU7</accession>
<sequence length="79" mass="8619">MAPVKTEDYETSAIENTVSLSLGTRVARDSSAFAMRHKSDDVLRLKAEGKSTDCIVREAGVSRSTVTRILRYVERASAG</sequence>
<dbReference type="Proteomes" id="UP000199205">
    <property type="component" value="Unassembled WGS sequence"/>
</dbReference>
<proteinExistence type="predicted"/>
<dbReference type="AlphaFoldDB" id="A0A1C3WZU7"/>
<dbReference type="EMBL" id="FMAF01000021">
    <property type="protein sequence ID" value="SCB45491.1"/>
    <property type="molecule type" value="Genomic_DNA"/>
</dbReference>
<organism evidence="1 2">
    <name type="scientific">Rhizobium lusitanum</name>
    <dbReference type="NCBI Taxonomy" id="293958"/>
    <lineage>
        <taxon>Bacteria</taxon>
        <taxon>Pseudomonadati</taxon>
        <taxon>Pseudomonadota</taxon>
        <taxon>Alphaproteobacteria</taxon>
        <taxon>Hyphomicrobiales</taxon>
        <taxon>Rhizobiaceae</taxon>
        <taxon>Rhizobium/Agrobacterium group</taxon>
        <taxon>Rhizobium</taxon>
    </lineage>
</organism>